<dbReference type="Gene3D" id="1.10.1220.10">
    <property type="entry name" value="Met repressor-like"/>
    <property type="match status" value="1"/>
</dbReference>
<dbReference type="Pfam" id="PF04221">
    <property type="entry name" value="RelB"/>
    <property type="match status" value="1"/>
</dbReference>
<dbReference type="AlphaFoldDB" id="A0A6G5QGF9"/>
<organism evidence="1 2">
    <name type="scientific">Campylobacter mucosalis CCUG 21559</name>
    <dbReference type="NCBI Taxonomy" id="1032067"/>
    <lineage>
        <taxon>Bacteria</taxon>
        <taxon>Pseudomonadati</taxon>
        <taxon>Campylobacterota</taxon>
        <taxon>Epsilonproteobacteria</taxon>
        <taxon>Campylobacterales</taxon>
        <taxon>Campylobacteraceae</taxon>
        <taxon>Campylobacter</taxon>
    </lineage>
</organism>
<proteinExistence type="predicted"/>
<dbReference type="EMBL" id="CP012542">
    <property type="protein sequence ID" value="QCD44775.1"/>
    <property type="molecule type" value="Genomic_DNA"/>
</dbReference>
<dbReference type="RefSeq" id="WP_171993746.1">
    <property type="nucleotide sequence ID" value="NZ_CP012542.1"/>
</dbReference>
<evidence type="ECO:0000313" key="2">
    <source>
        <dbReference type="Proteomes" id="UP000503264"/>
    </source>
</evidence>
<name>A0A6G5QGF9_9BACT</name>
<sequence>MAIINIRVTDSDKKDLEEILGQIGLNLSVATNAFYKQVIMQGKIPFELKADPFYSKKNISRLEKSISQLNQNGGTIHEVINDD</sequence>
<dbReference type="InterPro" id="IPR013321">
    <property type="entry name" value="Arc_rbn_hlx_hlx"/>
</dbReference>
<keyword evidence="2" id="KW-1185">Reference proteome</keyword>
<evidence type="ECO:0000313" key="1">
    <source>
        <dbReference type="EMBL" id="QCD44775.1"/>
    </source>
</evidence>
<protein>
    <submittedName>
        <fullName evidence="1">Toxin-antitoxin system, antitoxin component, RelB family</fullName>
    </submittedName>
</protein>
<dbReference type="Proteomes" id="UP000503264">
    <property type="component" value="Chromosome"/>
</dbReference>
<accession>A0A6G5QGF9</accession>
<dbReference type="GO" id="GO:0006355">
    <property type="term" value="P:regulation of DNA-templated transcription"/>
    <property type="evidence" value="ECO:0007669"/>
    <property type="project" value="InterPro"/>
</dbReference>
<gene>
    <name evidence="1" type="ORF">CMUC_0986</name>
</gene>
<dbReference type="NCBIfam" id="TIGR02384">
    <property type="entry name" value="RelB_DinJ"/>
    <property type="match status" value="1"/>
</dbReference>
<dbReference type="InterPro" id="IPR007337">
    <property type="entry name" value="RelB/DinJ"/>
</dbReference>
<reference evidence="1 2" key="1">
    <citation type="submission" date="2016-07" db="EMBL/GenBank/DDBJ databases">
        <title>Comparative genomics of the Campylobacter concisus group.</title>
        <authorList>
            <person name="Miller W.G."/>
            <person name="Yee E."/>
            <person name="Chapman M.H."/>
            <person name="Huynh S."/>
            <person name="Bono J.L."/>
            <person name="On S.L.W."/>
            <person name="StLeger J."/>
            <person name="Foster G."/>
            <person name="Parker C.T."/>
        </authorList>
    </citation>
    <scope>NUCLEOTIDE SEQUENCE [LARGE SCALE GENOMIC DNA]</scope>
    <source>
        <strain evidence="1 2">CCUG 21559</strain>
    </source>
</reference>